<dbReference type="RefSeq" id="WP_131838750.1">
    <property type="nucleotide sequence ID" value="NZ_SLWB01000004.1"/>
</dbReference>
<dbReference type="InterPro" id="IPR027385">
    <property type="entry name" value="Beta-barrel_OMP"/>
</dbReference>
<dbReference type="InterPro" id="IPR011250">
    <property type="entry name" value="OMP/PagP_B-barrel"/>
</dbReference>
<dbReference type="SUPFAM" id="SSF56925">
    <property type="entry name" value="OMPA-like"/>
    <property type="match status" value="1"/>
</dbReference>
<proteinExistence type="predicted"/>
<dbReference type="Proteomes" id="UP000294830">
    <property type="component" value="Unassembled WGS sequence"/>
</dbReference>
<dbReference type="Gene3D" id="2.40.160.20">
    <property type="match status" value="1"/>
</dbReference>
<evidence type="ECO:0000313" key="5">
    <source>
        <dbReference type="Proteomes" id="UP000294830"/>
    </source>
</evidence>
<evidence type="ECO:0000313" key="4">
    <source>
        <dbReference type="EMBL" id="TCN70196.1"/>
    </source>
</evidence>
<dbReference type="Pfam" id="PF13505">
    <property type="entry name" value="OMP_b-brl"/>
    <property type="match status" value="1"/>
</dbReference>
<keyword evidence="1 2" id="KW-0732">Signal</keyword>
<evidence type="ECO:0000259" key="3">
    <source>
        <dbReference type="Pfam" id="PF13505"/>
    </source>
</evidence>
<evidence type="ECO:0000256" key="1">
    <source>
        <dbReference type="ARBA" id="ARBA00022729"/>
    </source>
</evidence>
<reference evidence="4 5" key="1">
    <citation type="submission" date="2019-03" db="EMBL/GenBank/DDBJ databases">
        <title>Genomic Encyclopedia of Archaeal and Bacterial Type Strains, Phase II (KMG-II): from individual species to whole genera.</title>
        <authorList>
            <person name="Goeker M."/>
        </authorList>
    </citation>
    <scope>NUCLEOTIDE SEQUENCE [LARGE SCALE GENOMIC DNA]</scope>
    <source>
        <strain evidence="4 5">RL-C</strain>
    </source>
</reference>
<organism evidence="4 5">
    <name type="scientific">Acetobacteroides hydrogenigenes</name>
    <dbReference type="NCBI Taxonomy" id="979970"/>
    <lineage>
        <taxon>Bacteria</taxon>
        <taxon>Pseudomonadati</taxon>
        <taxon>Bacteroidota</taxon>
        <taxon>Bacteroidia</taxon>
        <taxon>Bacteroidales</taxon>
        <taxon>Rikenellaceae</taxon>
        <taxon>Acetobacteroides</taxon>
    </lineage>
</organism>
<evidence type="ECO:0000256" key="2">
    <source>
        <dbReference type="SAM" id="SignalP"/>
    </source>
</evidence>
<feature type="domain" description="Outer membrane protein beta-barrel" evidence="3">
    <location>
        <begin position="26"/>
        <end position="148"/>
    </location>
</feature>
<gene>
    <name evidence="4" type="ORF">CLV25_104151</name>
</gene>
<dbReference type="EMBL" id="SLWB01000004">
    <property type="protein sequence ID" value="TCN70196.1"/>
    <property type="molecule type" value="Genomic_DNA"/>
</dbReference>
<sequence>MKKLLLLVSAVALLSGIAQAQNPIPKGTKNLNAGFGLGAYSVPVYFGMDFGIGYDLSVGFETAFQDRADHYTAWSFAGNCNYHFNRILNIPRNFDFYAGGSINAVAYKYDHDYVDRETGLFPGIQVGGRYFFTPNFGINAEFRGGDILSGGKFGVTFKF</sequence>
<comment type="caution">
    <text evidence="4">The sequence shown here is derived from an EMBL/GenBank/DDBJ whole genome shotgun (WGS) entry which is preliminary data.</text>
</comment>
<name>A0A4R2ERH6_9BACT</name>
<protein>
    <submittedName>
        <fullName evidence="4">Outer membrane protein with beta-barrel domain</fullName>
    </submittedName>
</protein>
<accession>A0A4R2ERH6</accession>
<dbReference type="OrthoDB" id="1118003at2"/>
<keyword evidence="5" id="KW-1185">Reference proteome</keyword>
<feature type="signal peptide" evidence="2">
    <location>
        <begin position="1"/>
        <end position="20"/>
    </location>
</feature>
<feature type="chain" id="PRO_5021022742" evidence="2">
    <location>
        <begin position="21"/>
        <end position="159"/>
    </location>
</feature>
<dbReference type="AlphaFoldDB" id="A0A4R2ERH6"/>